<sequence length="102" mass="11261">MPNIETALLSIMTEYFSVRDEAAALRQHLEVLRVDMGFAVSEFYNPRRNPVHQQQVAAYAKLRGRLSDLLAEAERLVRAAAGLMKGEGDSAPEEAKSEVSNG</sequence>
<protein>
    <submittedName>
        <fullName evidence="2">Uncharacterized protein</fullName>
    </submittedName>
</protein>
<accession>A0ABU0IBJ4</accession>
<evidence type="ECO:0000313" key="3">
    <source>
        <dbReference type="Proteomes" id="UP001235269"/>
    </source>
</evidence>
<organism evidence="2 3">
    <name type="scientific">Rhizobium paknamense</name>
    <dbReference type="NCBI Taxonomy" id="1206817"/>
    <lineage>
        <taxon>Bacteria</taxon>
        <taxon>Pseudomonadati</taxon>
        <taxon>Pseudomonadota</taxon>
        <taxon>Alphaproteobacteria</taxon>
        <taxon>Hyphomicrobiales</taxon>
        <taxon>Rhizobiaceae</taxon>
        <taxon>Rhizobium/Agrobacterium group</taxon>
        <taxon>Rhizobium</taxon>
    </lineage>
</organism>
<dbReference type="Proteomes" id="UP001235269">
    <property type="component" value="Unassembled WGS sequence"/>
</dbReference>
<gene>
    <name evidence="2" type="ORF">QO005_001938</name>
</gene>
<dbReference type="RefSeq" id="WP_307157796.1">
    <property type="nucleotide sequence ID" value="NZ_JAUSWH010000005.1"/>
</dbReference>
<dbReference type="EMBL" id="JAUSWH010000005">
    <property type="protein sequence ID" value="MDQ0455598.1"/>
    <property type="molecule type" value="Genomic_DNA"/>
</dbReference>
<name>A0ABU0IBJ4_9HYPH</name>
<reference evidence="2 3" key="1">
    <citation type="submission" date="2023-07" db="EMBL/GenBank/DDBJ databases">
        <title>Genomic Encyclopedia of Type Strains, Phase IV (KMG-IV): sequencing the most valuable type-strain genomes for metagenomic binning, comparative biology and taxonomic classification.</title>
        <authorList>
            <person name="Goeker M."/>
        </authorList>
    </citation>
    <scope>NUCLEOTIDE SEQUENCE [LARGE SCALE GENOMIC DNA]</scope>
    <source>
        <strain evidence="2 3">DSM 100301</strain>
    </source>
</reference>
<keyword evidence="3" id="KW-1185">Reference proteome</keyword>
<feature type="compositionally biased region" description="Basic and acidic residues" evidence="1">
    <location>
        <begin position="93"/>
        <end position="102"/>
    </location>
</feature>
<comment type="caution">
    <text evidence="2">The sequence shown here is derived from an EMBL/GenBank/DDBJ whole genome shotgun (WGS) entry which is preliminary data.</text>
</comment>
<evidence type="ECO:0000313" key="2">
    <source>
        <dbReference type="EMBL" id="MDQ0455598.1"/>
    </source>
</evidence>
<feature type="region of interest" description="Disordered" evidence="1">
    <location>
        <begin position="83"/>
        <end position="102"/>
    </location>
</feature>
<proteinExistence type="predicted"/>
<evidence type="ECO:0000256" key="1">
    <source>
        <dbReference type="SAM" id="MobiDB-lite"/>
    </source>
</evidence>